<dbReference type="Proteomes" id="UP001140560">
    <property type="component" value="Unassembled WGS sequence"/>
</dbReference>
<feature type="compositionally biased region" description="Basic residues" evidence="1">
    <location>
        <begin position="93"/>
        <end position="106"/>
    </location>
</feature>
<protein>
    <submittedName>
        <fullName evidence="2">Uncharacterized protein</fullName>
    </submittedName>
</protein>
<evidence type="ECO:0000313" key="3">
    <source>
        <dbReference type="Proteomes" id="UP001140560"/>
    </source>
</evidence>
<evidence type="ECO:0000313" key="2">
    <source>
        <dbReference type="EMBL" id="KAJ4362471.1"/>
    </source>
</evidence>
<organism evidence="2 3">
    <name type="scientific">Neocucurbitaria cava</name>
    <dbReference type="NCBI Taxonomy" id="798079"/>
    <lineage>
        <taxon>Eukaryota</taxon>
        <taxon>Fungi</taxon>
        <taxon>Dikarya</taxon>
        <taxon>Ascomycota</taxon>
        <taxon>Pezizomycotina</taxon>
        <taxon>Dothideomycetes</taxon>
        <taxon>Pleosporomycetidae</taxon>
        <taxon>Pleosporales</taxon>
        <taxon>Pleosporineae</taxon>
        <taxon>Cucurbitariaceae</taxon>
        <taxon>Neocucurbitaria</taxon>
    </lineage>
</organism>
<dbReference type="AlphaFoldDB" id="A0A9W8XYK5"/>
<name>A0A9W8XYK5_9PLEO</name>
<feature type="compositionally biased region" description="Basic and acidic residues" evidence="1">
    <location>
        <begin position="48"/>
        <end position="79"/>
    </location>
</feature>
<gene>
    <name evidence="2" type="ORF">N0V83_010564</name>
</gene>
<evidence type="ECO:0000256" key="1">
    <source>
        <dbReference type="SAM" id="MobiDB-lite"/>
    </source>
</evidence>
<accession>A0A9W8XYK5</accession>
<keyword evidence="3" id="KW-1185">Reference proteome</keyword>
<dbReference type="EMBL" id="JAPEUY010000021">
    <property type="protein sequence ID" value="KAJ4362471.1"/>
    <property type="molecule type" value="Genomic_DNA"/>
</dbReference>
<feature type="region of interest" description="Disordered" evidence="1">
    <location>
        <begin position="48"/>
        <end position="112"/>
    </location>
</feature>
<reference evidence="2" key="1">
    <citation type="submission" date="2022-10" db="EMBL/GenBank/DDBJ databases">
        <title>Tapping the CABI collections for fungal endophytes: first genome assemblies for Collariella, Neodidymelliopsis, Ascochyta clinopodiicola, Didymella pomorum, Didymosphaeria variabile, Neocosmospora piperis and Neocucurbitaria cava.</title>
        <authorList>
            <person name="Hill R."/>
        </authorList>
    </citation>
    <scope>NUCLEOTIDE SEQUENCE</scope>
    <source>
        <strain evidence="2">IMI 356814</strain>
    </source>
</reference>
<comment type="caution">
    <text evidence="2">The sequence shown here is derived from an EMBL/GenBank/DDBJ whole genome shotgun (WGS) entry which is preliminary data.</text>
</comment>
<proteinExistence type="predicted"/>
<sequence>MATYVLDSKITMFSDSEHWARATTSKRQAEHEWLWGLTDAKEAKKIAADQKLRDKDAKKREEFENKQQLKEQKKKDKERAKAKKKERKEEKRQQKRAKKQQRKREKQAKAEQ</sequence>